<proteinExistence type="predicted"/>
<evidence type="ECO:0000313" key="1">
    <source>
        <dbReference type="Ensembl" id="ENSSSCP00065039639.1"/>
    </source>
</evidence>
<dbReference type="Proteomes" id="UP000694725">
    <property type="component" value="Unplaced"/>
</dbReference>
<dbReference type="Ensembl" id="ENSSSCT00065090608.1">
    <property type="protein sequence ID" value="ENSSSCP00065039639.1"/>
    <property type="gene ID" value="ENSSSCG00065066029.1"/>
</dbReference>
<sequence length="327" mass="38626">MKLEHSLTPYTKINSKWIKDLDIRPDTIKLLEENIGQTLSYINVSNIFSDPPIRVLTIKRKINKWDLIKLQSFCTAKKTLNNTKRQPTEWEKIFANESTDKGLISKIYKQLLKLHTKKTNNLIRKWAEDLNRQFSKEDIQMAEKHMKRCSASLIIREMQIKTTMRYHLTPARMAIIQKSTDNNCWRGGGEKGTLVHCWWDCKLVQPLWKAVWRFLRKLNIELPFDPATPLLGIYPEKTTTRKDTCTPMLIAALFTIAKTWKQPKCPMTEEWIQKMWYIYTMQYYSAIKRNEIPAFLATWMDLETIMLSEVSHTMRHQHQMLSLTCGI</sequence>
<name>A0A8D1ZQ81_PIG</name>
<dbReference type="AlphaFoldDB" id="A0A8D1ZQ81"/>
<protein>
    <recommendedName>
        <fullName evidence="3">DUF1725 domain-containing protein</fullName>
    </recommendedName>
</protein>
<dbReference type="PANTHER" id="PTHR19446">
    <property type="entry name" value="REVERSE TRANSCRIPTASES"/>
    <property type="match status" value="1"/>
</dbReference>
<accession>A0A8D1ZQ81</accession>
<organism evidence="1 2">
    <name type="scientific">Sus scrofa</name>
    <name type="common">Pig</name>
    <dbReference type="NCBI Taxonomy" id="9823"/>
    <lineage>
        <taxon>Eukaryota</taxon>
        <taxon>Metazoa</taxon>
        <taxon>Chordata</taxon>
        <taxon>Craniata</taxon>
        <taxon>Vertebrata</taxon>
        <taxon>Euteleostomi</taxon>
        <taxon>Mammalia</taxon>
        <taxon>Eutheria</taxon>
        <taxon>Laurasiatheria</taxon>
        <taxon>Artiodactyla</taxon>
        <taxon>Suina</taxon>
        <taxon>Suidae</taxon>
        <taxon>Sus</taxon>
    </lineage>
</organism>
<evidence type="ECO:0008006" key="3">
    <source>
        <dbReference type="Google" id="ProtNLM"/>
    </source>
</evidence>
<evidence type="ECO:0000313" key="2">
    <source>
        <dbReference type="Proteomes" id="UP000694725"/>
    </source>
</evidence>
<reference evidence="1" key="1">
    <citation type="submission" date="2025-08" db="UniProtKB">
        <authorList>
            <consortium name="Ensembl"/>
        </authorList>
    </citation>
    <scope>IDENTIFICATION</scope>
</reference>